<keyword evidence="5" id="KW-1185">Reference proteome</keyword>
<sequence length="243" mass="26986">MNPTYIYGVIRSDAAVPEDLVGLGPSGEVEMISHGDLTALVSDVPMDRPLGTRDDLFAHERVVDTVAASATVLPMRFPAVVERHAVVDELLAPHHDHLAAVLDDLDDRVQYTLKGRYEQDVVLREVLADDPEIRELQERVRELPEDASYYDRVRLGELIVEELQARRDEEGAVLVERLAPEAAAVVANTLAAPDDVVNAAFLVERSHQQRFEDSVEKLGAELAGRIRLRLLGPLAPYDFVPEE</sequence>
<evidence type="ECO:0000256" key="2">
    <source>
        <dbReference type="ARBA" id="ARBA00035108"/>
    </source>
</evidence>
<gene>
    <name evidence="4" type="ORF">HF519_29765</name>
</gene>
<dbReference type="GO" id="GO:0031412">
    <property type="term" value="P:gas vesicle organization"/>
    <property type="evidence" value="ECO:0007669"/>
    <property type="project" value="InterPro"/>
</dbReference>
<name>A0A848DTW7_9PSEU</name>
<dbReference type="GO" id="GO:0031411">
    <property type="term" value="C:gas vesicle"/>
    <property type="evidence" value="ECO:0007669"/>
    <property type="project" value="UniProtKB-SubCell"/>
</dbReference>
<comment type="subcellular location">
    <subcellularLocation>
        <location evidence="2">Gas vesicle</location>
    </subcellularLocation>
</comment>
<dbReference type="Proteomes" id="UP000586918">
    <property type="component" value="Unassembled WGS sequence"/>
</dbReference>
<organism evidence="4 5">
    <name type="scientific">Pseudonocardia bannensis</name>
    <dbReference type="NCBI Taxonomy" id="630973"/>
    <lineage>
        <taxon>Bacteria</taxon>
        <taxon>Bacillati</taxon>
        <taxon>Actinomycetota</taxon>
        <taxon>Actinomycetes</taxon>
        <taxon>Pseudonocardiales</taxon>
        <taxon>Pseudonocardiaceae</taxon>
        <taxon>Pseudonocardia</taxon>
    </lineage>
</organism>
<protein>
    <submittedName>
        <fullName evidence="4">GvpL/GvpF family gas vesicle protein</fullName>
    </submittedName>
</protein>
<evidence type="ECO:0000313" key="4">
    <source>
        <dbReference type="EMBL" id="NMH95644.1"/>
    </source>
</evidence>
<evidence type="ECO:0000313" key="5">
    <source>
        <dbReference type="Proteomes" id="UP000586918"/>
    </source>
</evidence>
<dbReference type="AlphaFoldDB" id="A0A848DTW7"/>
<keyword evidence="1" id="KW-0304">Gas vesicle</keyword>
<dbReference type="RefSeq" id="WP_169416275.1">
    <property type="nucleotide sequence ID" value="NZ_JAAXKZ010000233.1"/>
</dbReference>
<comment type="caution">
    <text evidence="4">The sequence shown here is derived from an EMBL/GenBank/DDBJ whole genome shotgun (WGS) entry which is preliminary data.</text>
</comment>
<dbReference type="Pfam" id="PF06386">
    <property type="entry name" value="GvpL_GvpF"/>
    <property type="match status" value="1"/>
</dbReference>
<proteinExistence type="inferred from homology"/>
<dbReference type="PANTHER" id="PTHR36852:SF1">
    <property type="entry name" value="PROTEIN GVPL 2"/>
    <property type="match status" value="1"/>
</dbReference>
<dbReference type="InterPro" id="IPR009430">
    <property type="entry name" value="GvpL/GvpF"/>
</dbReference>
<evidence type="ECO:0000256" key="1">
    <source>
        <dbReference type="ARBA" id="ARBA00022987"/>
    </source>
</evidence>
<evidence type="ECO:0000256" key="3">
    <source>
        <dbReference type="ARBA" id="ARBA00035643"/>
    </source>
</evidence>
<reference evidence="4 5" key="1">
    <citation type="submission" date="2020-04" db="EMBL/GenBank/DDBJ databases">
        <authorList>
            <person name="Klaysubun C."/>
            <person name="Duangmal K."/>
            <person name="Lipun K."/>
        </authorList>
    </citation>
    <scope>NUCLEOTIDE SEQUENCE [LARGE SCALE GENOMIC DNA]</scope>
    <source>
        <strain evidence="4 5">DSM 45300</strain>
    </source>
</reference>
<comment type="similarity">
    <text evidence="3">Belongs to the gas vesicle GvpF/GvpL family.</text>
</comment>
<dbReference type="EMBL" id="JAAXKZ010000233">
    <property type="protein sequence ID" value="NMH95644.1"/>
    <property type="molecule type" value="Genomic_DNA"/>
</dbReference>
<accession>A0A848DTW7</accession>
<dbReference type="PANTHER" id="PTHR36852">
    <property type="entry name" value="PROTEIN GVPL 2"/>
    <property type="match status" value="1"/>
</dbReference>